<dbReference type="PANTHER" id="PTHR31170">
    <property type="entry name" value="BNAC04G53230D PROTEIN"/>
    <property type="match status" value="1"/>
</dbReference>
<dbReference type="EMBL" id="JBBPBN010000015">
    <property type="protein sequence ID" value="KAK9022025.1"/>
    <property type="molecule type" value="Genomic_DNA"/>
</dbReference>
<evidence type="ECO:0000313" key="2">
    <source>
        <dbReference type="EMBL" id="KAK9022025.1"/>
    </source>
</evidence>
<keyword evidence="3" id="KW-1185">Reference proteome</keyword>
<keyword evidence="1" id="KW-0812">Transmembrane</keyword>
<dbReference type="Pfam" id="PF03140">
    <property type="entry name" value="DUF247"/>
    <property type="match status" value="1"/>
</dbReference>
<evidence type="ECO:0000256" key="1">
    <source>
        <dbReference type="SAM" id="Phobius"/>
    </source>
</evidence>
<feature type="transmembrane region" description="Helical" evidence="1">
    <location>
        <begin position="202"/>
        <end position="226"/>
    </location>
</feature>
<evidence type="ECO:0000313" key="3">
    <source>
        <dbReference type="Proteomes" id="UP001396334"/>
    </source>
</evidence>
<name>A0ABR2SA84_9ROSI</name>
<accession>A0ABR2SA84</accession>
<dbReference type="PANTHER" id="PTHR31170:SF25">
    <property type="entry name" value="BNAA09G04570D PROTEIN"/>
    <property type="match status" value="1"/>
</dbReference>
<reference evidence="2 3" key="1">
    <citation type="journal article" date="2024" name="G3 (Bethesda)">
        <title>Genome assembly of Hibiscus sabdariffa L. provides insights into metabolisms of medicinal natural products.</title>
        <authorList>
            <person name="Kim T."/>
        </authorList>
    </citation>
    <scope>NUCLEOTIDE SEQUENCE [LARGE SCALE GENOMIC DNA]</scope>
    <source>
        <strain evidence="2">TK-2024</strain>
        <tissue evidence="2">Old leaves</tissue>
    </source>
</reference>
<comment type="caution">
    <text evidence="2">The sequence shown here is derived from an EMBL/GenBank/DDBJ whole genome shotgun (WGS) entry which is preliminary data.</text>
</comment>
<keyword evidence="1" id="KW-1133">Transmembrane helix</keyword>
<proteinExistence type="predicted"/>
<organism evidence="2 3">
    <name type="scientific">Hibiscus sabdariffa</name>
    <name type="common">roselle</name>
    <dbReference type="NCBI Taxonomy" id="183260"/>
    <lineage>
        <taxon>Eukaryota</taxon>
        <taxon>Viridiplantae</taxon>
        <taxon>Streptophyta</taxon>
        <taxon>Embryophyta</taxon>
        <taxon>Tracheophyta</taxon>
        <taxon>Spermatophyta</taxon>
        <taxon>Magnoliopsida</taxon>
        <taxon>eudicotyledons</taxon>
        <taxon>Gunneridae</taxon>
        <taxon>Pentapetalae</taxon>
        <taxon>rosids</taxon>
        <taxon>malvids</taxon>
        <taxon>Malvales</taxon>
        <taxon>Malvaceae</taxon>
        <taxon>Malvoideae</taxon>
        <taxon>Hibiscus</taxon>
    </lineage>
</organism>
<gene>
    <name evidence="2" type="ORF">V6N11_002323</name>
</gene>
<sequence length="229" mass="26890">MILRFGIWAWEPYVTEDHLQQNFFQVEHIVDLLRLCFQPSCFSFKTEIKVFKIPSAKELQQAGVRLQSGSSKNLFDIRFHNGVLEIPQLLVMDRKRFIFRNLMVYEQHYCSENYVTDYMILISFLVKSPMDAELLIRNGIIENCLKDSEEVSTFFKGLLEEIQINRKNFEFASLVEDMGAYCRSPWHRWNATLKQDYFSTPWGSLSIIAAAVLLLLTFMQTVFAFIQVI</sequence>
<keyword evidence="1" id="KW-0472">Membrane</keyword>
<protein>
    <submittedName>
        <fullName evidence="2">Uncharacterized protein</fullName>
    </submittedName>
</protein>
<dbReference type="Proteomes" id="UP001396334">
    <property type="component" value="Unassembled WGS sequence"/>
</dbReference>
<dbReference type="InterPro" id="IPR004158">
    <property type="entry name" value="DUF247_pln"/>
</dbReference>